<dbReference type="SMART" id="SM00487">
    <property type="entry name" value="DEXDc"/>
    <property type="match status" value="1"/>
</dbReference>
<dbReference type="InterPro" id="IPR027417">
    <property type="entry name" value="P-loop_NTPase"/>
</dbReference>
<dbReference type="Pfam" id="PF05773">
    <property type="entry name" value="RWD"/>
    <property type="match status" value="1"/>
</dbReference>
<feature type="compositionally biased region" description="Low complexity" evidence="2">
    <location>
        <begin position="76"/>
        <end position="90"/>
    </location>
</feature>
<dbReference type="PANTHER" id="PTHR18934:SF145">
    <property type="entry name" value="ATP-DEPENDENT RNA HELICASE DHX57-RELATED"/>
    <property type="match status" value="1"/>
</dbReference>
<dbReference type="Proteomes" id="UP000485058">
    <property type="component" value="Unassembled WGS sequence"/>
</dbReference>
<dbReference type="InterPro" id="IPR002464">
    <property type="entry name" value="DNA/RNA_helicase_DEAH_CS"/>
</dbReference>
<dbReference type="EMBL" id="BLLF01002846">
    <property type="protein sequence ID" value="GFH25552.1"/>
    <property type="molecule type" value="Genomic_DNA"/>
</dbReference>
<proteinExistence type="predicted"/>
<comment type="caution">
    <text evidence="5">The sequence shown here is derived from an EMBL/GenBank/DDBJ whole genome shotgun (WGS) entry which is preliminary data.</text>
</comment>
<dbReference type="PROSITE" id="PS51192">
    <property type="entry name" value="HELICASE_ATP_BIND_1"/>
    <property type="match status" value="1"/>
</dbReference>
<dbReference type="GO" id="GO:0005524">
    <property type="term" value="F:ATP binding"/>
    <property type="evidence" value="ECO:0007669"/>
    <property type="project" value="InterPro"/>
</dbReference>
<organism evidence="5 6">
    <name type="scientific">Haematococcus lacustris</name>
    <name type="common">Green alga</name>
    <name type="synonym">Haematococcus pluvialis</name>
    <dbReference type="NCBI Taxonomy" id="44745"/>
    <lineage>
        <taxon>Eukaryota</taxon>
        <taxon>Viridiplantae</taxon>
        <taxon>Chlorophyta</taxon>
        <taxon>core chlorophytes</taxon>
        <taxon>Chlorophyceae</taxon>
        <taxon>CS clade</taxon>
        <taxon>Chlamydomonadales</taxon>
        <taxon>Haematococcaceae</taxon>
        <taxon>Haematococcus</taxon>
    </lineage>
</organism>
<feature type="domain" description="RWD" evidence="3">
    <location>
        <begin position="356"/>
        <end position="508"/>
    </location>
</feature>
<evidence type="ECO:0000256" key="2">
    <source>
        <dbReference type="SAM" id="MobiDB-lite"/>
    </source>
</evidence>
<feature type="region of interest" description="Disordered" evidence="2">
    <location>
        <begin position="73"/>
        <end position="106"/>
    </location>
</feature>
<feature type="domain" description="Helicase ATP-binding" evidence="4">
    <location>
        <begin position="509"/>
        <end position="669"/>
    </location>
</feature>
<name>A0A6A0A4G6_HAELA</name>
<dbReference type="InterPro" id="IPR014001">
    <property type="entry name" value="Helicase_ATP-bd"/>
</dbReference>
<dbReference type="PROSITE" id="PS00690">
    <property type="entry name" value="DEAH_ATP_HELICASE"/>
    <property type="match status" value="1"/>
</dbReference>
<dbReference type="PROSITE" id="PS50908">
    <property type="entry name" value="RWD"/>
    <property type="match status" value="1"/>
</dbReference>
<feature type="non-terminal residue" evidence="5">
    <location>
        <position position="1"/>
    </location>
</feature>
<dbReference type="GO" id="GO:0003723">
    <property type="term" value="F:RNA binding"/>
    <property type="evidence" value="ECO:0007669"/>
    <property type="project" value="TreeGrafter"/>
</dbReference>
<protein>
    <recommendedName>
        <fullName evidence="7">Helicase ATP-binding domain-containing protein</fullName>
    </recommendedName>
</protein>
<dbReference type="InterPro" id="IPR011545">
    <property type="entry name" value="DEAD/DEAH_box_helicase_dom"/>
</dbReference>
<dbReference type="PANTHER" id="PTHR18934">
    <property type="entry name" value="ATP-DEPENDENT RNA HELICASE"/>
    <property type="match status" value="1"/>
</dbReference>
<evidence type="ECO:0000313" key="6">
    <source>
        <dbReference type="Proteomes" id="UP000485058"/>
    </source>
</evidence>
<feature type="non-terminal residue" evidence="5">
    <location>
        <position position="847"/>
    </location>
</feature>
<dbReference type="Pfam" id="PF00270">
    <property type="entry name" value="DEAD"/>
    <property type="match status" value="1"/>
</dbReference>
<evidence type="ECO:0000259" key="4">
    <source>
        <dbReference type="PROSITE" id="PS51192"/>
    </source>
</evidence>
<feature type="region of interest" description="Disordered" evidence="2">
    <location>
        <begin position="123"/>
        <end position="144"/>
    </location>
</feature>
<keyword evidence="6" id="KW-1185">Reference proteome</keyword>
<dbReference type="AlphaFoldDB" id="A0A6A0A4G6"/>
<evidence type="ECO:0000256" key="1">
    <source>
        <dbReference type="ARBA" id="ARBA00022801"/>
    </source>
</evidence>
<dbReference type="SUPFAM" id="SSF54495">
    <property type="entry name" value="UBC-like"/>
    <property type="match status" value="1"/>
</dbReference>
<dbReference type="GO" id="GO:0016787">
    <property type="term" value="F:hydrolase activity"/>
    <property type="evidence" value="ECO:0007669"/>
    <property type="project" value="UniProtKB-KW"/>
</dbReference>
<reference evidence="5 6" key="1">
    <citation type="submission" date="2020-02" db="EMBL/GenBank/DDBJ databases">
        <title>Draft genome sequence of Haematococcus lacustris strain NIES-144.</title>
        <authorList>
            <person name="Morimoto D."/>
            <person name="Nakagawa S."/>
            <person name="Yoshida T."/>
            <person name="Sawayama S."/>
        </authorList>
    </citation>
    <scope>NUCLEOTIDE SEQUENCE [LARGE SCALE GENOMIC DNA]</scope>
    <source>
        <strain evidence="5 6">NIES-144</strain>
    </source>
</reference>
<dbReference type="InterPro" id="IPR006575">
    <property type="entry name" value="RWD_dom"/>
</dbReference>
<evidence type="ECO:0000313" key="5">
    <source>
        <dbReference type="EMBL" id="GFH25552.1"/>
    </source>
</evidence>
<dbReference type="CDD" id="cd17917">
    <property type="entry name" value="DEXHc_RHA-like"/>
    <property type="match status" value="1"/>
</dbReference>
<dbReference type="GO" id="GO:0004386">
    <property type="term" value="F:helicase activity"/>
    <property type="evidence" value="ECO:0007669"/>
    <property type="project" value="TreeGrafter"/>
</dbReference>
<keyword evidence="1" id="KW-0378">Hydrolase</keyword>
<evidence type="ECO:0008006" key="7">
    <source>
        <dbReference type="Google" id="ProtNLM"/>
    </source>
</evidence>
<dbReference type="InterPro" id="IPR016135">
    <property type="entry name" value="UBQ-conjugating_enzyme/RWD"/>
</dbReference>
<evidence type="ECO:0000259" key="3">
    <source>
        <dbReference type="PROSITE" id="PS50908"/>
    </source>
</evidence>
<dbReference type="Gene3D" id="3.40.50.300">
    <property type="entry name" value="P-loop containing nucleotide triphosphate hydrolases"/>
    <property type="match status" value="2"/>
</dbReference>
<gene>
    <name evidence="5" type="ORF">HaLaN_23535</name>
</gene>
<dbReference type="SUPFAM" id="SSF52540">
    <property type="entry name" value="P-loop containing nucleoside triphosphate hydrolases"/>
    <property type="match status" value="1"/>
</dbReference>
<accession>A0A6A0A4G6</accession>
<feature type="region of interest" description="Disordered" evidence="2">
    <location>
        <begin position="664"/>
        <end position="688"/>
    </location>
</feature>
<sequence length="847" mass="90148">VVLPDPKKAEDDLVLFLDEAYAAAELWEAEQRAAVTALQRVAGDRGYDSLLPKQFVGMWRELGEVHARRKAESEARAAAQKEAQQRMRAASQKSRQRAPQVLTMSREKQAAVQAVLRERLGLSGTPMAGPGAAGRQKSAAPSAPLEPDLEALVSQGFKRELVVWAREGAAAAGWGAVDAGQFAAASQGLHPTGSGAGGDGRYQAVLEWLLVACSPDQIPPRFTVGASNAVTRITPLSRGASSLNGPDDDAVAERFDPVTATALLASVHTEGKAKQVREDLRGQGRGERLALAQVQAVARLAAWGYDDELCEEALAQASQVGDEEAALCWLFDRLTGRNTATDCETPSAACSEAWAEEVMVLDAIFDDAVTSCEQGSHALQLGTNETHTASTSPWSGPQVVVRLPLPDPCPAAYQAWELQEGDAEGFKDTEAGVVDTRSATLTLLFRCVGASAPAYPDRAPLIAASCPSLRPKHLRRVTRALAAAAEKLLGQPMLHDLAMLAVESRGELLAALVQHGVLVISGATGCGKSTQVPQYILEEAVASGQGAAVNIIVTQPRRISALGLAQRVAQERGEEVGETVGYSVRLDSRTSPRTRLLFCTTGILLRRLLSQPLLDGVSHVVLDEVHERSIEIDLLLLLLRDVMLVLMSATADAQLFAQYMQRDPQPAPRTAAEKGGSRASTSQRGGLKAKDGVPLAAASGVATLTIPGFTYPVREMYLEDVLELTGHVDEEQINYEGLADLVAYIVQQQQQHGRKACMAGWQEGLAALEQVGAEVAAGGAVLVFLPGAPEISRAQRCLRSHSRLLAAAGGQERLQVLPLHGALSARDQSAVFVRYPAGTYKIVLATN</sequence>